<proteinExistence type="predicted"/>
<evidence type="ECO:0000313" key="3">
    <source>
        <dbReference type="Proteomes" id="UP000534306"/>
    </source>
</evidence>
<organism evidence="2 3">
    <name type="scientific">Kribbella sandramycini</name>
    <dbReference type="NCBI Taxonomy" id="60450"/>
    <lineage>
        <taxon>Bacteria</taxon>
        <taxon>Bacillati</taxon>
        <taxon>Actinomycetota</taxon>
        <taxon>Actinomycetes</taxon>
        <taxon>Propionibacteriales</taxon>
        <taxon>Kribbellaceae</taxon>
        <taxon>Kribbella</taxon>
    </lineage>
</organism>
<evidence type="ECO:0000313" key="4">
    <source>
        <dbReference type="Proteomes" id="UP000553957"/>
    </source>
</evidence>
<accession>A0A7Y4P0K5</accession>
<name>A0A7Y4P0K5_9ACTN</name>
<evidence type="ECO:0000313" key="2">
    <source>
        <dbReference type="EMBL" id="NOL42756.1"/>
    </source>
</evidence>
<keyword evidence="3" id="KW-1185">Reference proteome</keyword>
<comment type="caution">
    <text evidence="2">The sequence shown here is derived from an EMBL/GenBank/DDBJ whole genome shotgun (WGS) entry which is preliminary data.</text>
</comment>
<reference evidence="1 4" key="2">
    <citation type="submission" date="2020-08" db="EMBL/GenBank/DDBJ databases">
        <title>Sequencing the genomes of 1000 actinobacteria strains.</title>
        <authorList>
            <person name="Klenk H.-P."/>
        </authorList>
    </citation>
    <scope>NUCLEOTIDE SEQUENCE [LARGE SCALE GENOMIC DNA]</scope>
    <source>
        <strain evidence="1 4">DSM 15626</strain>
    </source>
</reference>
<dbReference type="RefSeq" id="WP_171675253.1">
    <property type="nucleotide sequence ID" value="NZ_BAAAGT010000004.1"/>
</dbReference>
<protein>
    <submittedName>
        <fullName evidence="2">Uncharacterized protein</fullName>
    </submittedName>
</protein>
<reference evidence="2 3" key="1">
    <citation type="submission" date="2020-05" db="EMBL/GenBank/DDBJ databases">
        <title>Genome sequence of Kribbella sandramycini ATCC 39419.</title>
        <authorList>
            <person name="Maclea K.S."/>
            <person name="Fair J.L."/>
        </authorList>
    </citation>
    <scope>NUCLEOTIDE SEQUENCE [LARGE SCALE GENOMIC DNA]</scope>
    <source>
        <strain evidence="2 3">ATCC 39419</strain>
    </source>
</reference>
<dbReference type="Proteomes" id="UP000553957">
    <property type="component" value="Unassembled WGS sequence"/>
</dbReference>
<dbReference type="EMBL" id="JACHKF010000001">
    <property type="protein sequence ID" value="MBB6566589.1"/>
    <property type="molecule type" value="Genomic_DNA"/>
</dbReference>
<gene>
    <name evidence="1" type="ORF">HNR71_002226</name>
    <name evidence="2" type="ORF">HPO96_21145</name>
</gene>
<dbReference type="AlphaFoldDB" id="A0A7Y4P0K5"/>
<dbReference type="EMBL" id="JABJRC010000005">
    <property type="protein sequence ID" value="NOL42756.1"/>
    <property type="molecule type" value="Genomic_DNA"/>
</dbReference>
<sequence>MKALLVGGNTVGAAVREREPRADGFRHIDTPALVRRLRDLAADTYLFGIWDSPTDFDDLRREFLPAAAAAGIDVIPYLVPPTETNATGRASRPFLLNFVTWATELAELSTRHKNLVGWAIDEFEFEFNAQLFTPEYLQSFVSAAQAVNPDFRFYTCAFHAAATSAEFLDKYGEYVDGIIYPFLDGDHENTSVAESLGDCLDAILELTRPRDLELIPLIYTGRYLDAPLAPTEEYVAAALEIAAKYAADGRIDGVVAYGTQLDDAPTPASDNKAMYGVGRLALIAPRGPIRAGATATASQVVAVDPTSPRYEISFWYHRWFHAHGVEPGIHRLELLIDDEIVWEIDIAEQNWPVWTQGDGMMGPVDVTAAVRGRPRVQVTFRLRTLRDTTLSYVDIGVDNLETIGLSLLNGGFDEQSDWTMASSGPLLALIDHFVTDRPARIRAAVARSYRRY</sequence>
<dbReference type="Proteomes" id="UP000534306">
    <property type="component" value="Unassembled WGS sequence"/>
</dbReference>
<evidence type="ECO:0000313" key="1">
    <source>
        <dbReference type="EMBL" id="MBB6566589.1"/>
    </source>
</evidence>